<dbReference type="STRING" id="1304284.L21TH_0213"/>
<dbReference type="SMART" id="SM00534">
    <property type="entry name" value="MUTSac"/>
    <property type="match status" value="1"/>
</dbReference>
<keyword evidence="8" id="KW-1185">Reference proteome</keyword>
<evidence type="ECO:0000256" key="2">
    <source>
        <dbReference type="ARBA" id="ARBA00022840"/>
    </source>
</evidence>
<dbReference type="SUPFAM" id="SSF52540">
    <property type="entry name" value="P-loop containing nucleoside triphosphate hydrolases"/>
    <property type="match status" value="1"/>
</dbReference>
<dbReference type="GO" id="GO:0030983">
    <property type="term" value="F:mismatched DNA binding"/>
    <property type="evidence" value="ECO:0007669"/>
    <property type="project" value="InterPro"/>
</dbReference>
<evidence type="ECO:0000256" key="4">
    <source>
        <dbReference type="SAM" id="Coils"/>
    </source>
</evidence>
<evidence type="ECO:0000313" key="8">
    <source>
        <dbReference type="Proteomes" id="UP000013378"/>
    </source>
</evidence>
<dbReference type="InterPro" id="IPR007696">
    <property type="entry name" value="DNA_mismatch_repair_MutS_core"/>
</dbReference>
<sequence length="544" mass="63079">MQFLINDSVRESIDFDYVLNKVEVITPYGKEYKRKLQPFMPGDEEKLRDEFNRLEKIIKFIKEKPTIFTQLKNNFYHIKDLRNTIARCIGGYTLTVVELFEIKQFVFFIKEIHNSLLQLRWDIPEDINVMRILEIEKLLDPEGKGIKTFYIYDDYSDELTEIRKSKRDIEKEIKLKKKKIREELKKELKINIRPDNQVIVNKSDSDVIERLNNHPSFVYCSENYMNITFRVKHTQDIDELESSLEELKKEEEQEELKIRQYLSENIAKYEKEIYKNINAIAKLDFTVAKAYMAMAIGGVKPIITDHNTIEISEGRHLKVEERLNKQGKKFTPISVKLNKGVTCITGANMGGKTVSLKLIGLLVTMVQYGFYVPCTKIQMSLRDFVYISVGDNQSSDMGLSTFGAEINSIQKAIKNSYKKGLILIDELARGTNPEEGYAISKGVVNYLKDKSSITVITTHYDNVANIDKVVHLQVIGLSNVDYERLKEELYTNNKLGIDVISKYMDYRLKRVTTSKEVPKDAINIARLMGLDERILKDAEKILSH</sequence>
<dbReference type="Gene3D" id="3.40.50.300">
    <property type="entry name" value="P-loop containing nucleotide triphosphate hydrolases"/>
    <property type="match status" value="1"/>
</dbReference>
<dbReference type="PATRIC" id="fig|1304284.3.peg.207"/>
<evidence type="ECO:0000256" key="1">
    <source>
        <dbReference type="ARBA" id="ARBA00022741"/>
    </source>
</evidence>
<dbReference type="AlphaFoldDB" id="R1AYA8"/>
<keyword evidence="2" id="KW-0067">ATP-binding</keyword>
<keyword evidence="4" id="KW-0175">Coiled coil</keyword>
<dbReference type="InterPro" id="IPR036187">
    <property type="entry name" value="DNA_mismatch_repair_MutS_sf"/>
</dbReference>
<feature type="coiled-coil region" evidence="4">
    <location>
        <begin position="152"/>
        <end position="186"/>
    </location>
</feature>
<dbReference type="GO" id="GO:0006298">
    <property type="term" value="P:mismatch repair"/>
    <property type="evidence" value="ECO:0007669"/>
    <property type="project" value="InterPro"/>
</dbReference>
<dbReference type="EMBL" id="ARZA01000039">
    <property type="protein sequence ID" value="EOD01672.1"/>
    <property type="molecule type" value="Genomic_DNA"/>
</dbReference>
<dbReference type="InterPro" id="IPR000432">
    <property type="entry name" value="DNA_mismatch_repair_MutS_C"/>
</dbReference>
<keyword evidence="1" id="KW-0547">Nucleotide-binding</keyword>
<evidence type="ECO:0000313" key="7">
    <source>
        <dbReference type="EMBL" id="EOD01672.1"/>
    </source>
</evidence>
<feature type="domain" description="DNA mismatch repair proteins mutS family" evidence="6">
    <location>
        <begin position="339"/>
        <end position="543"/>
    </location>
</feature>
<dbReference type="Pfam" id="PF00488">
    <property type="entry name" value="MutS_V"/>
    <property type="match status" value="1"/>
</dbReference>
<dbReference type="eggNOG" id="COG1193">
    <property type="taxonomic scope" value="Bacteria"/>
</dbReference>
<dbReference type="PANTHER" id="PTHR11361">
    <property type="entry name" value="DNA MISMATCH REPAIR PROTEIN MUTS FAMILY MEMBER"/>
    <property type="match status" value="1"/>
</dbReference>
<evidence type="ECO:0000256" key="3">
    <source>
        <dbReference type="ARBA" id="ARBA00023125"/>
    </source>
</evidence>
<dbReference type="SUPFAM" id="SSF48334">
    <property type="entry name" value="DNA repair protein MutS, domain III"/>
    <property type="match status" value="1"/>
</dbReference>
<dbReference type="GO" id="GO:0005524">
    <property type="term" value="F:ATP binding"/>
    <property type="evidence" value="ECO:0007669"/>
    <property type="project" value="UniProtKB-KW"/>
</dbReference>
<proteinExistence type="predicted"/>
<dbReference type="InterPro" id="IPR045076">
    <property type="entry name" value="MutS"/>
</dbReference>
<feature type="domain" description="DNA mismatch repair protein MutS core" evidence="5">
    <location>
        <begin position="10"/>
        <end position="322"/>
    </location>
</feature>
<reference evidence="7 8" key="1">
    <citation type="journal article" date="2015" name="Geomicrobiol. J.">
        <title>Caldisalinibacter kiritimatiensis gen. nov., sp. nov., a moderately thermohalophilic thiosulfate-reducing bacterium from a hypersaline microbial mat.</title>
        <authorList>
            <person name="Ben Hania W."/>
            <person name="Joseph M."/>
            <person name="Fiebig A."/>
            <person name="Bunk B."/>
            <person name="Klenk H.-P."/>
            <person name="Fardeau M.-L."/>
            <person name="Spring S."/>
        </authorList>
    </citation>
    <scope>NUCLEOTIDE SEQUENCE [LARGE SCALE GENOMIC DNA]</scope>
    <source>
        <strain evidence="7 8">L21-TH-D2</strain>
    </source>
</reference>
<dbReference type="PANTHER" id="PTHR11361:SF14">
    <property type="entry name" value="DNA MISMATCH REPAIR PROTEIN MUTS, TYPE 2"/>
    <property type="match status" value="1"/>
</dbReference>
<dbReference type="InterPro" id="IPR027417">
    <property type="entry name" value="P-loop_NTPase"/>
</dbReference>
<dbReference type="RefSeq" id="WP_006306966.1">
    <property type="nucleotide sequence ID" value="NZ_ARZA01000039.1"/>
</dbReference>
<gene>
    <name evidence="7" type="ORF">L21TH_0213</name>
</gene>
<name>R1AYA8_9FIRM</name>
<accession>R1AYA8</accession>
<dbReference type="GO" id="GO:0140664">
    <property type="term" value="F:ATP-dependent DNA damage sensor activity"/>
    <property type="evidence" value="ECO:0007669"/>
    <property type="project" value="InterPro"/>
</dbReference>
<dbReference type="Proteomes" id="UP000013378">
    <property type="component" value="Unassembled WGS sequence"/>
</dbReference>
<evidence type="ECO:0000259" key="6">
    <source>
        <dbReference type="SMART" id="SM00534"/>
    </source>
</evidence>
<evidence type="ECO:0000259" key="5">
    <source>
        <dbReference type="SMART" id="SM00533"/>
    </source>
</evidence>
<dbReference type="SMART" id="SM00533">
    <property type="entry name" value="MUTSd"/>
    <property type="match status" value="1"/>
</dbReference>
<comment type="caution">
    <text evidence="7">The sequence shown here is derived from an EMBL/GenBank/DDBJ whole genome shotgun (WGS) entry which is preliminary data.</text>
</comment>
<keyword evidence="3" id="KW-0238">DNA-binding</keyword>
<dbReference type="OrthoDB" id="9777812at2"/>
<organism evidence="7 8">
    <name type="scientific">Caldisalinibacter kiritimatiensis</name>
    <dbReference type="NCBI Taxonomy" id="1304284"/>
    <lineage>
        <taxon>Bacteria</taxon>
        <taxon>Bacillati</taxon>
        <taxon>Bacillota</taxon>
        <taxon>Tissierellia</taxon>
        <taxon>Tissierellales</taxon>
        <taxon>Thermohalobacteraceae</taxon>
        <taxon>Caldisalinibacter</taxon>
    </lineage>
</organism>
<feature type="coiled-coil region" evidence="4">
    <location>
        <begin position="230"/>
        <end position="264"/>
    </location>
</feature>
<protein>
    <submittedName>
        <fullName evidence="7">MutS domain protein, family 2</fullName>
    </submittedName>
</protein>